<dbReference type="Pfam" id="PF02661">
    <property type="entry name" value="Fic"/>
    <property type="match status" value="1"/>
</dbReference>
<dbReference type="InterPro" id="IPR040198">
    <property type="entry name" value="Fido_containing"/>
</dbReference>
<keyword evidence="5" id="KW-1185">Reference proteome</keyword>
<feature type="active site" evidence="1">
    <location>
        <position position="401"/>
    </location>
</feature>
<evidence type="ECO:0000313" key="4">
    <source>
        <dbReference type="EMBL" id="TCS89958.1"/>
    </source>
</evidence>
<dbReference type="PANTHER" id="PTHR13504">
    <property type="entry name" value="FIDO DOMAIN-CONTAINING PROTEIN DDB_G0283145"/>
    <property type="match status" value="1"/>
</dbReference>
<evidence type="ECO:0000259" key="3">
    <source>
        <dbReference type="PROSITE" id="PS51459"/>
    </source>
</evidence>
<dbReference type="EMBL" id="SMAD01000001">
    <property type="protein sequence ID" value="TCS89958.1"/>
    <property type="molecule type" value="Genomic_DNA"/>
</dbReference>
<protein>
    <submittedName>
        <fullName evidence="4">Fic/DOC family protein</fullName>
    </submittedName>
</protein>
<feature type="domain" description="Fido" evidence="3">
    <location>
        <begin position="327"/>
        <end position="459"/>
    </location>
</feature>
<dbReference type="PROSITE" id="PS51459">
    <property type="entry name" value="FIDO"/>
    <property type="match status" value="1"/>
</dbReference>
<dbReference type="Gene3D" id="1.10.3290.10">
    <property type="entry name" value="Fido-like domain"/>
    <property type="match status" value="1"/>
</dbReference>
<reference evidence="4 5" key="1">
    <citation type="submission" date="2019-03" db="EMBL/GenBank/DDBJ databases">
        <title>Genomic Encyclopedia of Type Strains, Phase IV (KMG-IV): sequencing the most valuable type-strain genomes for metagenomic binning, comparative biology and taxonomic classification.</title>
        <authorList>
            <person name="Goeker M."/>
        </authorList>
    </citation>
    <scope>NUCLEOTIDE SEQUENCE [LARGE SCALE GENOMIC DNA]</scope>
    <source>
        <strain evidence="4 5">DSM 21100</strain>
    </source>
</reference>
<dbReference type="AlphaFoldDB" id="A0A4R3KX19"/>
<dbReference type="InterPro" id="IPR036597">
    <property type="entry name" value="Fido-like_dom_sf"/>
</dbReference>
<gene>
    <name evidence="4" type="ORF">EDD80_101155</name>
</gene>
<proteinExistence type="predicted"/>
<keyword evidence="2" id="KW-0547">Nucleotide-binding</keyword>
<evidence type="ECO:0000313" key="5">
    <source>
        <dbReference type="Proteomes" id="UP000295807"/>
    </source>
</evidence>
<dbReference type="RefSeq" id="WP_207910185.1">
    <property type="nucleotide sequence ID" value="NZ_CP042432.1"/>
</dbReference>
<organism evidence="4 5">
    <name type="scientific">Anseongella ginsenosidimutans</name>
    <dbReference type="NCBI Taxonomy" id="496056"/>
    <lineage>
        <taxon>Bacteria</taxon>
        <taxon>Pseudomonadati</taxon>
        <taxon>Bacteroidota</taxon>
        <taxon>Sphingobacteriia</taxon>
        <taxon>Sphingobacteriales</taxon>
        <taxon>Sphingobacteriaceae</taxon>
        <taxon>Anseongella</taxon>
    </lineage>
</organism>
<keyword evidence="2" id="KW-0067">ATP-binding</keyword>
<dbReference type="PANTHER" id="PTHR13504:SF38">
    <property type="entry name" value="FIDO DOMAIN-CONTAINING PROTEIN"/>
    <property type="match status" value="1"/>
</dbReference>
<dbReference type="Proteomes" id="UP000295807">
    <property type="component" value="Unassembled WGS sequence"/>
</dbReference>
<name>A0A4R3KX19_9SPHI</name>
<feature type="binding site" evidence="2">
    <location>
        <begin position="405"/>
        <end position="412"/>
    </location>
    <ligand>
        <name>ATP</name>
        <dbReference type="ChEBI" id="CHEBI:30616"/>
    </ligand>
</feature>
<dbReference type="SUPFAM" id="SSF140931">
    <property type="entry name" value="Fic-like"/>
    <property type="match status" value="1"/>
</dbReference>
<sequence length="498" mass="56732">MPTRRIENILQNSVDEILFGSSDKAVSQQISRLEKAGKLKKIAPRVYTSNIAESPQVLFKRNWYKILAHLYPGALLSHRSALEFKPTSTEEIFITYKYTKNISLPGLLVRALKGIGPIDGDSSFFKELYVSQEPRAFLENFQTSAAKNKTLKTLPRETIENKLDTIIRTRGEEGLNLLRDQARSIAPRLNMEREFGQLDRVISALLSTGNTKSLSSPVTKARLSGFPYDPARIDLFNHLYEYLAGRDYPSFEERNQSPVAYQNFAFFESYFSNYIEGTRFEVEEAKEIIRTATPLPTRDEDSHDILGTYQIVADKKEMSRTPATADQLLEILKYRHAVLLSARPSKTPGWFKNKNNRAGNTVFVDWKLVAGTLKKGFEFYSLLRNPFSKAAYIMFLVSEVHPFLDGNGRIARVMMNAELSSRGLSKIIIPTVYREDYMGALRLLTRQGDPAPYIRMLSRAYEFSNSVHDEDMDSMQSYLNACNAFKEPEAGKLKYHAV</sequence>
<evidence type="ECO:0000256" key="2">
    <source>
        <dbReference type="PIRSR" id="PIRSR640198-2"/>
    </source>
</evidence>
<evidence type="ECO:0000256" key="1">
    <source>
        <dbReference type="PIRSR" id="PIRSR640198-1"/>
    </source>
</evidence>
<accession>A0A4R3KX19</accession>
<comment type="caution">
    <text evidence="4">The sequence shown here is derived from an EMBL/GenBank/DDBJ whole genome shotgun (WGS) entry which is preliminary data.</text>
</comment>
<dbReference type="GO" id="GO:0005524">
    <property type="term" value="F:ATP binding"/>
    <property type="evidence" value="ECO:0007669"/>
    <property type="project" value="UniProtKB-KW"/>
</dbReference>
<dbReference type="InterPro" id="IPR003812">
    <property type="entry name" value="Fido"/>
</dbReference>